<keyword evidence="1 4" id="KW-0808">Transferase</keyword>
<name>A0A5L8YA51_CAMUP</name>
<organism evidence="4">
    <name type="scientific">Campylobacter upsaliensis</name>
    <dbReference type="NCBI Taxonomy" id="28080"/>
    <lineage>
        <taxon>Bacteria</taxon>
        <taxon>Pseudomonadati</taxon>
        <taxon>Campylobacterota</taxon>
        <taxon>Epsilonproteobacteria</taxon>
        <taxon>Campylobacterales</taxon>
        <taxon>Campylobacteraceae</taxon>
        <taxon>Campylobacter</taxon>
    </lineage>
</organism>
<protein>
    <submittedName>
        <fullName evidence="4">N, N'-diacetylbacillosaminyl-diphospho-undecaprenol alpha-1,3-N-acetylgalactosaminyltransferase</fullName>
    </submittedName>
</protein>
<dbReference type="InterPro" id="IPR001296">
    <property type="entry name" value="Glyco_trans_1"/>
</dbReference>
<feature type="domain" description="Glycosyl transferase family 1" evidence="2">
    <location>
        <begin position="200"/>
        <end position="351"/>
    </location>
</feature>
<evidence type="ECO:0000313" key="4">
    <source>
        <dbReference type="EMBL" id="ECK6929488.1"/>
    </source>
</evidence>
<dbReference type="Gene3D" id="3.40.50.2000">
    <property type="entry name" value="Glycogen Phosphorylase B"/>
    <property type="match status" value="2"/>
</dbReference>
<sequence length="379" mass="42861">MRIGFLSHAGASVYHFRASIIKALKARGDEVIILVPKDEYAKRLEELNCQIVFYELKRSSLNPFVVIKNFLHLKKVLQGLKLDLLQTSAHKSNTFGIFAAHFAKIPHKFALVEGLGSFYIDTSFKSALVRLNINFLYKLAFKIASKFIFVNESNAKFMKDLGLKEEKICVIKSVGINLKKFFPLPISKEQKHAFLNTHKMPDKPIVLMIARALWHKGVREFYEAAELLKERANFIFVGGRDDNISCASMEFLKNKAVFYLGARSDVVDLIRLCDVFVLPSYKEGFPVTIMEAKACAKACVVSDCEGCVEAVSNAYDGLWAKTGDAIDLSEKISLLLDDEKLRANLAQNAAKEALKYDENEIARKYLKLYDESVKKCMKM</sequence>
<evidence type="ECO:0000256" key="1">
    <source>
        <dbReference type="ARBA" id="ARBA00022679"/>
    </source>
</evidence>
<dbReference type="InterPro" id="IPR028098">
    <property type="entry name" value="Glyco_trans_4-like_N"/>
</dbReference>
<dbReference type="PANTHER" id="PTHR46401">
    <property type="entry name" value="GLYCOSYLTRANSFERASE WBBK-RELATED"/>
    <property type="match status" value="1"/>
</dbReference>
<evidence type="ECO:0000259" key="3">
    <source>
        <dbReference type="Pfam" id="PF13439"/>
    </source>
</evidence>
<dbReference type="SUPFAM" id="SSF53756">
    <property type="entry name" value="UDP-Glycosyltransferase/glycogen phosphorylase"/>
    <property type="match status" value="1"/>
</dbReference>
<accession>A0A5L8YA51</accession>
<proteinExistence type="predicted"/>
<gene>
    <name evidence="4" type="primary">pglA</name>
    <name evidence="4" type="ORF">FSE91_01470</name>
</gene>
<evidence type="ECO:0000259" key="2">
    <source>
        <dbReference type="Pfam" id="PF00534"/>
    </source>
</evidence>
<feature type="domain" description="Glycosyltransferase subfamily 4-like N-terminal" evidence="3">
    <location>
        <begin position="20"/>
        <end position="171"/>
    </location>
</feature>
<dbReference type="CDD" id="cd03808">
    <property type="entry name" value="GT4_CapM-like"/>
    <property type="match status" value="1"/>
</dbReference>
<dbReference type="AlphaFoldDB" id="A0A5L8YA51"/>
<dbReference type="Pfam" id="PF00534">
    <property type="entry name" value="Glycos_transf_1"/>
    <property type="match status" value="1"/>
</dbReference>
<dbReference type="GO" id="GO:0016757">
    <property type="term" value="F:glycosyltransferase activity"/>
    <property type="evidence" value="ECO:0007669"/>
    <property type="project" value="InterPro"/>
</dbReference>
<dbReference type="Pfam" id="PF13439">
    <property type="entry name" value="Glyco_transf_4"/>
    <property type="match status" value="1"/>
</dbReference>
<reference evidence="4" key="1">
    <citation type="submission" date="2019-08" db="EMBL/GenBank/DDBJ databases">
        <authorList>
            <consortium name="GenomeTrakr network: Whole genome sequencing for foodborne pathogen traceback"/>
        </authorList>
    </citation>
    <scope>NUCLEOTIDE SEQUENCE</scope>
    <source>
        <strain evidence="4">TTU_623</strain>
    </source>
</reference>
<dbReference type="PANTHER" id="PTHR46401:SF2">
    <property type="entry name" value="GLYCOSYLTRANSFERASE WBBK-RELATED"/>
    <property type="match status" value="1"/>
</dbReference>
<dbReference type="RefSeq" id="WP_214146331.1">
    <property type="nucleotide sequence ID" value="NZ_JAHCYT010000006.1"/>
</dbReference>
<dbReference type="GO" id="GO:0009103">
    <property type="term" value="P:lipopolysaccharide biosynthetic process"/>
    <property type="evidence" value="ECO:0007669"/>
    <property type="project" value="TreeGrafter"/>
</dbReference>
<dbReference type="EMBL" id="AAJCUB010000003">
    <property type="protein sequence ID" value="ECK6929488.1"/>
    <property type="molecule type" value="Genomic_DNA"/>
</dbReference>
<comment type="caution">
    <text evidence="4">The sequence shown here is derived from an EMBL/GenBank/DDBJ whole genome shotgun (WGS) entry which is preliminary data.</text>
</comment>